<protein>
    <recommendedName>
        <fullName evidence="4">Lipoprotein</fullName>
    </recommendedName>
</protein>
<keyword evidence="1" id="KW-0732">Signal</keyword>
<dbReference type="Proteomes" id="UP001341444">
    <property type="component" value="Unassembled WGS sequence"/>
</dbReference>
<proteinExistence type="predicted"/>
<name>A0ABU6MD33_9BACI</name>
<comment type="caution">
    <text evidence="2">The sequence shown here is derived from an EMBL/GenBank/DDBJ whole genome shotgun (WGS) entry which is preliminary data.</text>
</comment>
<feature type="signal peptide" evidence="1">
    <location>
        <begin position="1"/>
        <end position="21"/>
    </location>
</feature>
<keyword evidence="3" id="KW-1185">Reference proteome</keyword>
<reference evidence="2 3" key="1">
    <citation type="submission" date="2023-03" db="EMBL/GenBank/DDBJ databases">
        <title>Bacillus Genome Sequencing.</title>
        <authorList>
            <person name="Dunlap C."/>
        </authorList>
    </citation>
    <scope>NUCLEOTIDE SEQUENCE [LARGE SCALE GENOMIC DNA]</scope>
    <source>
        <strain evidence="2 3">B-23453</strain>
    </source>
</reference>
<dbReference type="RefSeq" id="WP_066266996.1">
    <property type="nucleotide sequence ID" value="NZ_JARMAB010000005.1"/>
</dbReference>
<dbReference type="PROSITE" id="PS51257">
    <property type="entry name" value="PROKAR_LIPOPROTEIN"/>
    <property type="match status" value="1"/>
</dbReference>
<dbReference type="EMBL" id="JARMAB010000005">
    <property type="protein sequence ID" value="MED1202344.1"/>
    <property type="molecule type" value="Genomic_DNA"/>
</dbReference>
<evidence type="ECO:0008006" key="4">
    <source>
        <dbReference type="Google" id="ProtNLM"/>
    </source>
</evidence>
<evidence type="ECO:0000313" key="2">
    <source>
        <dbReference type="EMBL" id="MED1202344.1"/>
    </source>
</evidence>
<evidence type="ECO:0000313" key="3">
    <source>
        <dbReference type="Proteomes" id="UP001341444"/>
    </source>
</evidence>
<accession>A0ABU6MD33</accession>
<evidence type="ECO:0000256" key="1">
    <source>
        <dbReference type="SAM" id="SignalP"/>
    </source>
</evidence>
<organism evidence="2 3">
    <name type="scientific">Heyndrickxia acidicola</name>
    <dbReference type="NCBI Taxonomy" id="209389"/>
    <lineage>
        <taxon>Bacteria</taxon>
        <taxon>Bacillati</taxon>
        <taxon>Bacillota</taxon>
        <taxon>Bacilli</taxon>
        <taxon>Bacillales</taxon>
        <taxon>Bacillaceae</taxon>
        <taxon>Heyndrickxia</taxon>
    </lineage>
</organism>
<feature type="chain" id="PRO_5046472972" description="Lipoprotein" evidence="1">
    <location>
        <begin position="22"/>
        <end position="175"/>
    </location>
</feature>
<gene>
    <name evidence="2" type="ORF">P4T90_04470</name>
</gene>
<sequence length="175" mass="18177">MRKIGLLALCLSLIVAFTAACSNGSKKQSSSDTSAKSGQKADAKSELMSFYMNLVDKINAQDSDLNAYESAIGQDPAPTGQALKDLQTKAETSASNVVPALKDVTVPASLSAYKSDLETTIKDLQDGYQMKADELKKAKPSLDAANAKLAAADAALGNAFQKAGLQKASIVTGVS</sequence>